<evidence type="ECO:0000256" key="5">
    <source>
        <dbReference type="ARBA" id="ARBA00022519"/>
    </source>
</evidence>
<protein>
    <recommendedName>
        <fullName evidence="2">Type II secretion system protein H</fullName>
    </recommendedName>
    <alternativeName>
        <fullName evidence="10">General secretion pathway protein H</fullName>
    </alternativeName>
</protein>
<dbReference type="GO" id="GO:0015628">
    <property type="term" value="P:protein secretion by the type II secretion system"/>
    <property type="evidence" value="ECO:0007669"/>
    <property type="project" value="InterPro"/>
</dbReference>
<evidence type="ECO:0000256" key="2">
    <source>
        <dbReference type="ARBA" id="ARBA00021549"/>
    </source>
</evidence>
<comment type="similarity">
    <text evidence="9">Belongs to the GSP H family.</text>
</comment>
<evidence type="ECO:0000256" key="3">
    <source>
        <dbReference type="ARBA" id="ARBA00022475"/>
    </source>
</evidence>
<dbReference type="InterPro" id="IPR045584">
    <property type="entry name" value="Pilin-like"/>
</dbReference>
<dbReference type="NCBIfam" id="TIGR02532">
    <property type="entry name" value="IV_pilin_GFxxxE"/>
    <property type="match status" value="1"/>
</dbReference>
<evidence type="ECO:0000256" key="4">
    <source>
        <dbReference type="ARBA" id="ARBA00022481"/>
    </source>
</evidence>
<dbReference type="InterPro" id="IPR022346">
    <property type="entry name" value="T2SS_GspH"/>
</dbReference>
<evidence type="ECO:0000313" key="12">
    <source>
        <dbReference type="Proteomes" id="UP000029549"/>
    </source>
</evidence>
<evidence type="ECO:0000256" key="1">
    <source>
        <dbReference type="ARBA" id="ARBA00004377"/>
    </source>
</evidence>
<dbReference type="AlphaFoldDB" id="A0A096FBI6"/>
<dbReference type="InterPro" id="IPR012902">
    <property type="entry name" value="N_methyl_site"/>
</dbReference>
<dbReference type="RefSeq" id="WP_034358061.1">
    <property type="nucleotide sequence ID" value="NZ_AWOS01000048.1"/>
</dbReference>
<keyword evidence="8" id="KW-0472">Membrane</keyword>
<dbReference type="GO" id="GO:0015627">
    <property type="term" value="C:type II protein secretion system complex"/>
    <property type="evidence" value="ECO:0007669"/>
    <property type="project" value="InterPro"/>
</dbReference>
<dbReference type="GO" id="GO:0005886">
    <property type="term" value="C:plasma membrane"/>
    <property type="evidence" value="ECO:0007669"/>
    <property type="project" value="UniProtKB-SubCell"/>
</dbReference>
<evidence type="ECO:0000256" key="9">
    <source>
        <dbReference type="ARBA" id="ARBA00025772"/>
    </source>
</evidence>
<sequence>MLVRRASQRGFTLIELMTAVSILVILSMAAAPSFREFIANQRVRNASFELMTALTLARSQAITQNASVSLKLKPGSSAWNQGWVVTDGTSTFSSQEAMGSLNITNDGNVTSITYGRDGRIDTSVSATQFTIGSSVAMNGVTKRCISVGLSGKPSSANCPASTS</sequence>
<dbReference type="OrthoDB" id="9180128at2"/>
<evidence type="ECO:0000313" key="11">
    <source>
        <dbReference type="EMBL" id="KGH03131.1"/>
    </source>
</evidence>
<proteinExistence type="inferred from homology"/>
<keyword evidence="5" id="KW-0997">Cell inner membrane</keyword>
<dbReference type="Pfam" id="PF07963">
    <property type="entry name" value="N_methyl"/>
    <property type="match status" value="1"/>
</dbReference>
<dbReference type="PROSITE" id="PS00409">
    <property type="entry name" value="PROKAR_NTER_METHYL"/>
    <property type="match status" value="1"/>
</dbReference>
<gene>
    <name evidence="11" type="ORF">P608_25775</name>
</gene>
<comment type="caution">
    <text evidence="11">The sequence shown here is derived from an EMBL/GenBank/DDBJ whole genome shotgun (WGS) entry which is preliminary data.</text>
</comment>
<name>A0A096FBI6_9BURK</name>
<keyword evidence="6" id="KW-0812">Transmembrane</keyword>
<evidence type="ECO:0000256" key="6">
    <source>
        <dbReference type="ARBA" id="ARBA00022692"/>
    </source>
</evidence>
<keyword evidence="12" id="KW-1185">Reference proteome</keyword>
<keyword evidence="7" id="KW-1133">Transmembrane helix</keyword>
<comment type="subcellular location">
    <subcellularLocation>
        <location evidence="1">Cell inner membrane</location>
        <topology evidence="1">Single-pass membrane protein</topology>
    </subcellularLocation>
</comment>
<dbReference type="Proteomes" id="UP000029549">
    <property type="component" value="Unassembled WGS sequence"/>
</dbReference>
<keyword evidence="3" id="KW-1003">Cell membrane</keyword>
<evidence type="ECO:0000256" key="8">
    <source>
        <dbReference type="ARBA" id="ARBA00023136"/>
    </source>
</evidence>
<evidence type="ECO:0000256" key="7">
    <source>
        <dbReference type="ARBA" id="ARBA00022989"/>
    </source>
</evidence>
<dbReference type="SUPFAM" id="SSF54523">
    <property type="entry name" value="Pili subunits"/>
    <property type="match status" value="1"/>
</dbReference>
<evidence type="ECO:0000256" key="10">
    <source>
        <dbReference type="ARBA" id="ARBA00030775"/>
    </source>
</evidence>
<accession>A0A096FBI6</accession>
<reference evidence="11 12" key="1">
    <citation type="submission" date="2013-09" db="EMBL/GenBank/DDBJ databases">
        <title>High correlation between genotypes and phenotypes of environmental bacteria Comamonas testosteroni strains.</title>
        <authorList>
            <person name="Liu L."/>
            <person name="Zhu W."/>
            <person name="Xia X."/>
            <person name="Xu B."/>
            <person name="Luo M."/>
            <person name="Wang G."/>
        </authorList>
    </citation>
    <scope>NUCLEOTIDE SEQUENCE [LARGE SCALE GENOMIC DNA]</scope>
    <source>
        <strain evidence="11 12">DF2</strain>
    </source>
</reference>
<keyword evidence="4" id="KW-0488">Methylation</keyword>
<dbReference type="Gene3D" id="3.55.40.10">
    <property type="entry name" value="minor pseudopilin epsh domain"/>
    <property type="match status" value="1"/>
</dbReference>
<dbReference type="EMBL" id="AWTP01000169">
    <property type="protein sequence ID" value="KGH03131.1"/>
    <property type="molecule type" value="Genomic_DNA"/>
</dbReference>
<dbReference type="Pfam" id="PF12019">
    <property type="entry name" value="GspH"/>
    <property type="match status" value="1"/>
</dbReference>
<organism evidence="11 12">
    <name type="scientific">Comamonas thiooxydans</name>
    <dbReference type="NCBI Taxonomy" id="363952"/>
    <lineage>
        <taxon>Bacteria</taxon>
        <taxon>Pseudomonadati</taxon>
        <taxon>Pseudomonadota</taxon>
        <taxon>Betaproteobacteria</taxon>
        <taxon>Burkholderiales</taxon>
        <taxon>Comamonadaceae</taxon>
        <taxon>Comamonas</taxon>
    </lineage>
</organism>